<name>A0ABU9NM70_9FLAO</name>
<dbReference type="EMBL" id="JBCGDP010000002">
    <property type="protein sequence ID" value="MEM0575466.1"/>
    <property type="molecule type" value="Genomic_DNA"/>
</dbReference>
<gene>
    <name evidence="3" type="ORF">WFZ86_03065</name>
</gene>
<protein>
    <submittedName>
        <fullName evidence="3">LruC domain-containing protein</fullName>
    </submittedName>
</protein>
<dbReference type="Pfam" id="PF16130">
    <property type="entry name" value="DUF4842"/>
    <property type="match status" value="1"/>
</dbReference>
<reference evidence="3 4" key="1">
    <citation type="submission" date="2024-03" db="EMBL/GenBank/DDBJ databases">
        <title>Two novel species of the genus Flavobacterium exhibiting potentially degradation of complex polysaccharides.</title>
        <authorList>
            <person name="Lian X."/>
        </authorList>
    </citation>
    <scope>NUCLEOTIDE SEQUENCE [LARGE SCALE GENOMIC DNA]</scope>
    <source>
        <strain evidence="3 4">N6</strain>
    </source>
</reference>
<evidence type="ECO:0000313" key="3">
    <source>
        <dbReference type="EMBL" id="MEM0575466.1"/>
    </source>
</evidence>
<proteinExistence type="predicted"/>
<dbReference type="InterPro" id="IPR032295">
    <property type="entry name" value="DUF4842"/>
</dbReference>
<dbReference type="InterPro" id="IPR031025">
    <property type="entry name" value="LruC_dom"/>
</dbReference>
<feature type="domain" description="DUF4842" evidence="2">
    <location>
        <begin position="482"/>
        <end position="683"/>
    </location>
</feature>
<comment type="caution">
    <text evidence="3">The sequence shown here is derived from an EMBL/GenBank/DDBJ whole genome shotgun (WGS) entry which is preliminary data.</text>
</comment>
<dbReference type="InterPro" id="IPR025193">
    <property type="entry name" value="DUF4114"/>
</dbReference>
<dbReference type="RefSeq" id="WP_342690556.1">
    <property type="nucleotide sequence ID" value="NZ_JBCGDP010000002.1"/>
</dbReference>
<dbReference type="NCBIfam" id="TIGR04456">
    <property type="entry name" value="LruC_dom"/>
    <property type="match status" value="1"/>
</dbReference>
<evidence type="ECO:0000259" key="2">
    <source>
        <dbReference type="Pfam" id="PF16130"/>
    </source>
</evidence>
<sequence length="698" mass="77804">MKKLNPFIKKTQKNSNPLVMILLFIILILLNSCSKDPEDFAPDSPTDPGQVTIDNLKASSTFSWKNTQDTKVTIRAKDNQGNAVPDVKVSVWTNFEEENGKEIINGITNQQGEFVVDYTFEADMKEVVLKTNFVGFVSETKVPIENGSVNFTFGGTRNTQKSQKSSEKPFYAKLESAIKSKMSASVKINYIGTYNNNGVPNYLLAKPDVISKDFLTDVNNALPENMPVPSYHPEYLLGNSQHNLVILDKAEVWITFVSEGAGYKNVLAYYTYDRDFPPKTPADVKECFVVFPNASFAGSGGGLYSGDKVSLGVFEKNTVIGWMLMRNGWSDTTKKSTEGLGLLYSNLELNPEADIKHRQHTVMLYDDKRSLFLLGFEDLIRPGGDNDFNDAVFYATANPIKNVEIFDVQKINPARIDTDKDGIIDSSDDYPNDPKLAFNNYYPSSSTPGTLAFEDLWPSKGDYDFNDLVVDYNFNRITNAQNKIVSLKGKFTVKAIGASYQNGFGFSIPGVTPSQIASVTGTKYTEGYIKTNSNGTEAGQKNATIIVFDNAWKHGTGNTNPSQPYVASEPIEVTIDLVNPIDVSAFGMAPFNPFIIVNKERGKEIHLANYPPTDLADKAYFGTSFDNTQSSIGKYYKTKDNLPWAIDFPNSFDYPIEKAKIDASHLKFINWVLSNGVEYKNWYRNESGHRNSSNIFNK</sequence>
<organism evidence="3 4">
    <name type="scientific">Flavobacterium polysaccharolyticum</name>
    <dbReference type="NCBI Taxonomy" id="3133148"/>
    <lineage>
        <taxon>Bacteria</taxon>
        <taxon>Pseudomonadati</taxon>
        <taxon>Bacteroidota</taxon>
        <taxon>Flavobacteriia</taxon>
        <taxon>Flavobacteriales</taxon>
        <taxon>Flavobacteriaceae</taxon>
        <taxon>Flavobacterium</taxon>
    </lineage>
</organism>
<dbReference type="Proteomes" id="UP001468798">
    <property type="component" value="Unassembled WGS sequence"/>
</dbReference>
<evidence type="ECO:0000259" key="1">
    <source>
        <dbReference type="Pfam" id="PF13448"/>
    </source>
</evidence>
<accession>A0ABU9NM70</accession>
<dbReference type="Pfam" id="PF13448">
    <property type="entry name" value="DUF4114"/>
    <property type="match status" value="1"/>
</dbReference>
<feature type="domain" description="DUF4114" evidence="1">
    <location>
        <begin position="314"/>
        <end position="398"/>
    </location>
</feature>
<keyword evidence="4" id="KW-1185">Reference proteome</keyword>
<evidence type="ECO:0000313" key="4">
    <source>
        <dbReference type="Proteomes" id="UP001468798"/>
    </source>
</evidence>